<dbReference type="SUPFAM" id="SSF56300">
    <property type="entry name" value="Metallo-dependent phosphatases"/>
    <property type="match status" value="1"/>
</dbReference>
<dbReference type="Pfam" id="PF00149">
    <property type="entry name" value="Metallophos"/>
    <property type="match status" value="1"/>
</dbReference>
<dbReference type="PANTHER" id="PTHR37523">
    <property type="entry name" value="METALLOPHOSPHOESTERASE"/>
    <property type="match status" value="1"/>
</dbReference>
<name>A0A150IUY0_9EURY</name>
<dbReference type="STRING" id="1705564.APG08_00462"/>
<protein>
    <submittedName>
        <fullName evidence="2">Phosphodiesterase</fullName>
    </submittedName>
</protein>
<dbReference type="EMBL" id="LNGC01000125">
    <property type="protein sequence ID" value="KYC48821.1"/>
    <property type="molecule type" value="Genomic_DNA"/>
</dbReference>
<dbReference type="GO" id="GO:0016787">
    <property type="term" value="F:hydrolase activity"/>
    <property type="evidence" value="ECO:0007669"/>
    <property type="project" value="InterPro"/>
</dbReference>
<evidence type="ECO:0000313" key="2">
    <source>
        <dbReference type="EMBL" id="KYC48821.1"/>
    </source>
</evidence>
<evidence type="ECO:0000313" key="3">
    <source>
        <dbReference type="Proteomes" id="UP000075398"/>
    </source>
</evidence>
<feature type="domain" description="Calcineurin-like phosphoesterase" evidence="1">
    <location>
        <begin position="1"/>
        <end position="173"/>
    </location>
</feature>
<dbReference type="Proteomes" id="UP000075398">
    <property type="component" value="Unassembled WGS sequence"/>
</dbReference>
<dbReference type="InterPro" id="IPR029052">
    <property type="entry name" value="Metallo-depent_PP-like"/>
</dbReference>
<dbReference type="PANTHER" id="PTHR37523:SF1">
    <property type="entry name" value="CALCINEURIN-LIKE PHOSPHOESTERASE DOMAIN-CONTAINING PROTEIN"/>
    <property type="match status" value="1"/>
</dbReference>
<reference evidence="2 3" key="1">
    <citation type="journal article" date="2016" name="ISME J.">
        <title>Chasing the elusive Euryarchaeota class WSA2: genomes reveal a uniquely fastidious methyl-reducing methanogen.</title>
        <authorList>
            <person name="Nobu M.K."/>
            <person name="Narihiro T."/>
            <person name="Kuroda K."/>
            <person name="Mei R."/>
            <person name="Liu W.T."/>
        </authorList>
    </citation>
    <scope>NUCLEOTIDE SEQUENCE [LARGE SCALE GENOMIC DNA]</scope>
    <source>
        <strain evidence="2">U1lsi0528_Bin055</strain>
    </source>
</reference>
<dbReference type="InterPro" id="IPR004843">
    <property type="entry name" value="Calcineurin-like_PHP"/>
</dbReference>
<organism evidence="2 3">
    <name type="scientific">Candidatus Methanofastidiosum methylothiophilum</name>
    <dbReference type="NCBI Taxonomy" id="1705564"/>
    <lineage>
        <taxon>Archaea</taxon>
        <taxon>Methanobacteriati</taxon>
        <taxon>Methanobacteriota</taxon>
        <taxon>Stenosarchaea group</taxon>
        <taxon>Candidatus Methanofastidiosia</taxon>
        <taxon>Candidatus Methanofastidiosales</taxon>
        <taxon>Candidatus Methanofastidiosaceae</taxon>
        <taxon>Candidatus Methanofastidiosum</taxon>
    </lineage>
</organism>
<accession>A0A150IUY0</accession>
<comment type="caution">
    <text evidence="2">The sequence shown here is derived from an EMBL/GenBank/DDBJ whole genome shotgun (WGS) entry which is preliminary data.</text>
</comment>
<dbReference type="Gene3D" id="3.60.21.10">
    <property type="match status" value="1"/>
</dbReference>
<gene>
    <name evidence="2" type="ORF">AMQ22_01845</name>
</gene>
<proteinExistence type="predicted"/>
<evidence type="ECO:0000259" key="1">
    <source>
        <dbReference type="Pfam" id="PF00149"/>
    </source>
</evidence>
<sequence length="214" mass="23401">MNICLITDIHGKKSSLKKLFDSIIIKEFDLLLCCGDITSFGGKKEANEILELIPNIQFYTVFGNCDKSEVREYIESEGISLHEKEVKVAGYTIGGFGGSNKSPFGTPSEYGEDQIMAGLSKLSYENMILVTHVPPYGTKLDRIGGNKSIGSASVRAIIEKMQPIVAVSGHVHESRAIDSIGKTQLINPGPLKEGYYGTIKIEGEEVKVELKEID</sequence>
<dbReference type="AlphaFoldDB" id="A0A150IUY0"/>